<sequence>MSVFASLRRSVGFGGGSTSTSPIASKPAETDKQSDPDIKVKAIVPSTLANLSLENKHGKHKATYPIRKEVTKIGRLATNDIRIYRETVSRVHCEVHVKVEDSTVTASLHIFNPKGLKINGNEVEKETKGERVVPLLDGDLIEIYSNYFRMRLDAYDSNKENDENAPQASTAPASQGRKSIRMSLVRSKVTQKTQSDEIASSSSAPQQHASSSSERLPLGSLSCAQVGQSKAESPQTQASTGNPFAPSPSKKSMPKQGRRSLVFATPKRESISQQPWTAEPIKRLQNPISPRKPAQAPRNEAEGDDSIVFMEEIEEENDKDAELDQENGMLPNELDELLAVAPVVGPDTMEEDQIGIDSSSYARQTKSVSPKKVKRRSSFFGRAGVFANWNFGFYPEERKAAEEDEVDKELSPSPSLSPITSPNGTQYLPDPRLDSQGRPRLPRSLSSPDGLGHSSPKRRIVSLRTATLLRQGQNAFEQQKMRSPPSSPVKSSLSNDATPSLMGQMQQLFSSADQPKDSCDKDDEDEIDQSLSLADDEPEEVKTVIPASKPRKSDSSTIERGKQALELRKSRVSMPAKLLSIVSVDGHSNEDIEDLKKQWLAEQEERDEQEDLKNVVQDALTKQDEGHETDTDSENESEDETGKEQDEDKAEAPATPSSKVQYGMLRYMVRENAELTALLDTVVNDEEKKAAESTPVIQEAPIGVAVIAHVEETSYVEESTGKNDVITDGDGEWQIVTPRRPRWEPSERKPVENRRVSDTYATAQKKQRVSPKKKSKRRVTAAVTSSLNTESGSNIKSSTNEKCDTEVQPSEQAMEAEKEASAVSSTSPIENVQVEEYAVEQKSPKKRSPTKQSPIKRSPTKPTEQAVEIESEVLALSTVSPFENVHVEEAAVEQKSPKKRSPTKRSPVKQSPTEPIEQAMEAESEFLAVSTLSPFENVPGEEVAVEQNSPKKRSPSKRSPVKKSPTKPIEQVAEVESEALLESITSQFETVQVEEIAVEQKSPKKRSPSKQSPVKRSPTKQKLVHEDLTLSVQATEVEVIPQPVPKESSEEVHEPSSEAGAKSDESTIETKQESRSPLKSMSPSKKVKSSTVVSAPIPSSPKRLRSRSPVKRVERNMEEDDDKENEIPIVLQSSSPVKKTRSTAKSASATKPSQTRGRKKAKEDSEPEADVVESEPAERATSTTRRSTRTATKKTSTLDVPASEPAMPTSDSNVRTTRSGRSVRKPKDLTQPATVIAVQSDPVEAPAASSTGRVTRNRARKAAA</sequence>
<name>A0A316VA03_9BASI</name>
<feature type="region of interest" description="Disordered" evidence="1">
    <location>
        <begin position="158"/>
        <end position="306"/>
    </location>
</feature>
<feature type="compositionally biased region" description="Polar residues" evidence="1">
    <location>
        <begin position="850"/>
        <end position="863"/>
    </location>
</feature>
<feature type="compositionally biased region" description="Basic residues" evidence="1">
    <location>
        <begin position="1255"/>
        <end position="1264"/>
    </location>
</feature>
<feature type="domain" description="FHA" evidence="2">
    <location>
        <begin position="71"/>
        <end position="123"/>
    </location>
</feature>
<feature type="region of interest" description="Disordered" evidence="1">
    <location>
        <begin position="13"/>
        <end position="37"/>
    </location>
</feature>
<feature type="compositionally biased region" description="Basic and acidic residues" evidence="1">
    <location>
        <begin position="587"/>
        <end position="599"/>
    </location>
</feature>
<gene>
    <name evidence="3" type="ORF">FA14DRAFT_161757</name>
</gene>
<dbReference type="InterPro" id="IPR000253">
    <property type="entry name" value="FHA_dom"/>
</dbReference>
<feature type="compositionally biased region" description="Polar residues" evidence="1">
    <location>
        <begin position="188"/>
        <end position="198"/>
    </location>
</feature>
<feature type="compositionally biased region" description="Polar residues" evidence="1">
    <location>
        <begin position="222"/>
        <end position="242"/>
    </location>
</feature>
<dbReference type="OrthoDB" id="6288785at2759"/>
<feature type="compositionally biased region" description="Polar residues" evidence="1">
    <location>
        <begin position="356"/>
        <end position="365"/>
    </location>
</feature>
<dbReference type="AlphaFoldDB" id="A0A316VA03"/>
<dbReference type="InterPro" id="IPR008984">
    <property type="entry name" value="SMAD_FHA_dom_sf"/>
</dbReference>
<feature type="compositionally biased region" description="Polar residues" evidence="1">
    <location>
        <begin position="164"/>
        <end position="177"/>
    </location>
</feature>
<feature type="compositionally biased region" description="Polar residues" evidence="1">
    <location>
        <begin position="1209"/>
        <end position="1220"/>
    </location>
</feature>
<feature type="compositionally biased region" description="Basic and acidic residues" evidence="1">
    <location>
        <begin position="551"/>
        <end position="569"/>
    </location>
</feature>
<feature type="compositionally biased region" description="Basic and acidic residues" evidence="1">
    <location>
        <begin position="621"/>
        <end position="630"/>
    </location>
</feature>
<dbReference type="STRING" id="1280837.A0A316VA03"/>
<dbReference type="Gene3D" id="2.60.200.20">
    <property type="match status" value="1"/>
</dbReference>
<feature type="region of interest" description="Disordered" evidence="1">
    <location>
        <begin position="736"/>
        <end position="869"/>
    </location>
</feature>
<protein>
    <recommendedName>
        <fullName evidence="2">FHA domain-containing protein</fullName>
    </recommendedName>
</protein>
<organism evidence="3 4">
    <name type="scientific">Meira miltonrushii</name>
    <dbReference type="NCBI Taxonomy" id="1280837"/>
    <lineage>
        <taxon>Eukaryota</taxon>
        <taxon>Fungi</taxon>
        <taxon>Dikarya</taxon>
        <taxon>Basidiomycota</taxon>
        <taxon>Ustilaginomycotina</taxon>
        <taxon>Exobasidiomycetes</taxon>
        <taxon>Exobasidiales</taxon>
        <taxon>Brachybasidiaceae</taxon>
        <taxon>Meira</taxon>
    </lineage>
</organism>
<evidence type="ECO:0000313" key="4">
    <source>
        <dbReference type="Proteomes" id="UP000245771"/>
    </source>
</evidence>
<dbReference type="RefSeq" id="XP_025354628.1">
    <property type="nucleotide sequence ID" value="XM_025499276.1"/>
</dbReference>
<feature type="compositionally biased region" description="Basic residues" evidence="1">
    <location>
        <begin position="950"/>
        <end position="965"/>
    </location>
</feature>
<evidence type="ECO:0000256" key="1">
    <source>
        <dbReference type="SAM" id="MobiDB-lite"/>
    </source>
</evidence>
<feature type="region of interest" description="Disordered" evidence="1">
    <location>
        <begin position="996"/>
        <end position="1264"/>
    </location>
</feature>
<feature type="compositionally biased region" description="Low complexity" evidence="1">
    <location>
        <begin position="1077"/>
        <end position="1101"/>
    </location>
</feature>
<feature type="compositionally biased region" description="Basic residues" evidence="1">
    <location>
        <begin position="897"/>
        <end position="907"/>
    </location>
</feature>
<reference evidence="3 4" key="1">
    <citation type="journal article" date="2018" name="Mol. Biol. Evol.">
        <title>Broad Genomic Sampling Reveals a Smut Pathogenic Ancestry of the Fungal Clade Ustilaginomycotina.</title>
        <authorList>
            <person name="Kijpornyongpan T."/>
            <person name="Mondo S.J."/>
            <person name="Barry K."/>
            <person name="Sandor L."/>
            <person name="Lee J."/>
            <person name="Lipzen A."/>
            <person name="Pangilinan J."/>
            <person name="LaButti K."/>
            <person name="Hainaut M."/>
            <person name="Henrissat B."/>
            <person name="Grigoriev I.V."/>
            <person name="Spatafora J.W."/>
            <person name="Aime M.C."/>
        </authorList>
    </citation>
    <scope>NUCLEOTIDE SEQUENCE [LARGE SCALE GENOMIC DNA]</scope>
    <source>
        <strain evidence="3 4">MCA 3882</strain>
    </source>
</reference>
<dbReference type="InParanoid" id="A0A316VA03"/>
<feature type="compositionally biased region" description="Basic and acidic residues" evidence="1">
    <location>
        <begin position="28"/>
        <end position="37"/>
    </location>
</feature>
<dbReference type="SMART" id="SM00240">
    <property type="entry name" value="FHA"/>
    <property type="match status" value="1"/>
</dbReference>
<dbReference type="EMBL" id="KZ819604">
    <property type="protein sequence ID" value="PWN34326.1"/>
    <property type="molecule type" value="Genomic_DNA"/>
</dbReference>
<dbReference type="Proteomes" id="UP000245771">
    <property type="component" value="Unassembled WGS sequence"/>
</dbReference>
<feature type="compositionally biased region" description="Low complexity" evidence="1">
    <location>
        <begin position="411"/>
        <end position="422"/>
    </location>
</feature>
<keyword evidence="4" id="KW-1185">Reference proteome</keyword>
<accession>A0A316VA03</accession>
<feature type="compositionally biased region" description="Acidic residues" evidence="1">
    <location>
        <begin position="520"/>
        <end position="539"/>
    </location>
</feature>
<feature type="region of interest" description="Disordered" evidence="1">
    <location>
        <begin position="583"/>
        <end position="662"/>
    </location>
</feature>
<feature type="region of interest" description="Disordered" evidence="1">
    <location>
        <begin position="400"/>
        <end position="571"/>
    </location>
</feature>
<dbReference type="Pfam" id="PF00498">
    <property type="entry name" value="FHA"/>
    <property type="match status" value="1"/>
</dbReference>
<dbReference type="GeneID" id="37021057"/>
<dbReference type="SUPFAM" id="SSF49879">
    <property type="entry name" value="SMAD/FHA domain"/>
    <property type="match status" value="1"/>
</dbReference>
<feature type="compositionally biased region" description="Low complexity" evidence="1">
    <location>
        <begin position="199"/>
        <end position="213"/>
    </location>
</feature>
<dbReference type="CDD" id="cd22673">
    <property type="entry name" value="FHA_Ki67"/>
    <property type="match status" value="1"/>
</dbReference>
<feature type="compositionally biased region" description="Polar residues" evidence="1">
    <location>
        <begin position="782"/>
        <end position="798"/>
    </location>
</feature>
<feature type="compositionally biased region" description="Polar residues" evidence="1">
    <location>
        <begin position="464"/>
        <end position="477"/>
    </location>
</feature>
<feature type="region of interest" description="Disordered" evidence="1">
    <location>
        <begin position="887"/>
        <end position="970"/>
    </location>
</feature>
<feature type="compositionally biased region" description="Basic and acidic residues" evidence="1">
    <location>
        <begin position="741"/>
        <end position="757"/>
    </location>
</feature>
<proteinExistence type="predicted"/>
<evidence type="ECO:0000313" key="3">
    <source>
        <dbReference type="EMBL" id="PWN34326.1"/>
    </source>
</evidence>
<feature type="region of interest" description="Disordered" evidence="1">
    <location>
        <begin position="350"/>
        <end position="374"/>
    </location>
</feature>
<feature type="compositionally biased region" description="Polar residues" evidence="1">
    <location>
        <begin position="495"/>
        <end position="512"/>
    </location>
</feature>
<feature type="compositionally biased region" description="Basic and acidic residues" evidence="1">
    <location>
        <begin position="1047"/>
        <end position="1076"/>
    </location>
</feature>
<dbReference type="PROSITE" id="PS50006">
    <property type="entry name" value="FHA_DOMAIN"/>
    <property type="match status" value="1"/>
</dbReference>
<feature type="compositionally biased region" description="Basic residues" evidence="1">
    <location>
        <begin position="765"/>
        <end position="779"/>
    </location>
</feature>
<evidence type="ECO:0000259" key="2">
    <source>
        <dbReference type="PROSITE" id="PS50006"/>
    </source>
</evidence>
<feature type="compositionally biased region" description="Acidic residues" evidence="1">
    <location>
        <begin position="1165"/>
        <end position="1175"/>
    </location>
</feature>